<dbReference type="AlphaFoldDB" id="A0A0K2GJ18"/>
<feature type="transmembrane region" description="Helical" evidence="2">
    <location>
        <begin position="179"/>
        <end position="199"/>
    </location>
</feature>
<keyword evidence="2" id="KW-1133">Transmembrane helix</keyword>
<dbReference type="InterPro" id="IPR032816">
    <property type="entry name" value="VTT_dom"/>
</dbReference>
<gene>
    <name evidence="4" type="ORF">NITMOv2_4254</name>
</gene>
<name>A0A0K2GJ18_NITMO</name>
<feature type="transmembrane region" description="Helical" evidence="2">
    <location>
        <begin position="211"/>
        <end position="230"/>
    </location>
</feature>
<evidence type="ECO:0000256" key="2">
    <source>
        <dbReference type="SAM" id="Phobius"/>
    </source>
</evidence>
<dbReference type="KEGG" id="nmv:NITMOv2_4254"/>
<organism evidence="4 5">
    <name type="scientific">Nitrospira moscoviensis</name>
    <dbReference type="NCBI Taxonomy" id="42253"/>
    <lineage>
        <taxon>Bacteria</taxon>
        <taxon>Pseudomonadati</taxon>
        <taxon>Nitrospirota</taxon>
        <taxon>Nitrospiria</taxon>
        <taxon>Nitrospirales</taxon>
        <taxon>Nitrospiraceae</taxon>
        <taxon>Nitrospira</taxon>
    </lineage>
</organism>
<evidence type="ECO:0000259" key="3">
    <source>
        <dbReference type="Pfam" id="PF09335"/>
    </source>
</evidence>
<sequence>MLGLTQPIEGSLMKDISCAREHSGTCGTAHQTPPSHQGSVPDESASGPRFGKFIIAGVIGLAIGAFFWFDLDAYLTLDTVKANRDRLLAFTDEHHAAAVASFIVTYSLVTGLSLPGATILTLVGGFLFGSLRGTALVNLGATGGATLAFLTARYLLRGWVEQTFGQKLGPIQEGFAKNAFSYLVTLRLVPLFPFFLVNLVSGLTRVRLGTYVLATALGIVPGSFVYAYAGRQLGTINSLKEIASPNVILAFTLLGLLALVPILYRRFAGKPADLVNRTEASSHP</sequence>
<dbReference type="EMBL" id="CP011801">
    <property type="protein sequence ID" value="ALA60632.1"/>
    <property type="molecule type" value="Genomic_DNA"/>
</dbReference>
<feature type="transmembrane region" description="Helical" evidence="2">
    <location>
        <begin position="242"/>
        <end position="264"/>
    </location>
</feature>
<protein>
    <recommendedName>
        <fullName evidence="3">VTT domain-containing protein</fullName>
    </recommendedName>
</protein>
<dbReference type="STRING" id="42253.NITMOv2_4254"/>
<feature type="region of interest" description="Disordered" evidence="1">
    <location>
        <begin position="23"/>
        <end position="44"/>
    </location>
</feature>
<keyword evidence="2" id="KW-0812">Transmembrane</keyword>
<dbReference type="PANTHER" id="PTHR46826">
    <property type="match status" value="1"/>
</dbReference>
<evidence type="ECO:0000256" key="1">
    <source>
        <dbReference type="SAM" id="MobiDB-lite"/>
    </source>
</evidence>
<feature type="transmembrane region" description="Helical" evidence="2">
    <location>
        <begin position="95"/>
        <end position="128"/>
    </location>
</feature>
<accession>A0A0K2GJ18</accession>
<feature type="compositionally biased region" description="Polar residues" evidence="1">
    <location>
        <begin position="25"/>
        <end position="38"/>
    </location>
</feature>
<dbReference type="Proteomes" id="UP000069205">
    <property type="component" value="Chromosome"/>
</dbReference>
<feature type="domain" description="VTT" evidence="3">
    <location>
        <begin position="117"/>
        <end position="231"/>
    </location>
</feature>
<feature type="transmembrane region" description="Helical" evidence="2">
    <location>
        <begin position="135"/>
        <end position="156"/>
    </location>
</feature>
<dbReference type="InterPro" id="IPR053240">
    <property type="entry name" value="VTT_domain"/>
</dbReference>
<dbReference type="PANTHER" id="PTHR46826:SF1">
    <property type="entry name" value="TVP38_TMEM64 FAMILY MEMBRANE PROTEIN YDJX"/>
    <property type="match status" value="1"/>
</dbReference>
<evidence type="ECO:0000313" key="5">
    <source>
        <dbReference type="Proteomes" id="UP000069205"/>
    </source>
</evidence>
<keyword evidence="2" id="KW-0472">Membrane</keyword>
<feature type="transmembrane region" description="Helical" evidence="2">
    <location>
        <begin position="53"/>
        <end position="75"/>
    </location>
</feature>
<reference evidence="4 5" key="1">
    <citation type="journal article" date="2015" name="Proc. Natl. Acad. Sci. U.S.A.">
        <title>Expanded metabolic versatility of ubiquitous nitrite-oxidizing bacteria from the genus Nitrospira.</title>
        <authorList>
            <person name="Koch H."/>
            <person name="Lucker S."/>
            <person name="Albertsen M."/>
            <person name="Kitzinger K."/>
            <person name="Herbold C."/>
            <person name="Spieck E."/>
            <person name="Nielsen P.H."/>
            <person name="Wagner M."/>
            <person name="Daims H."/>
        </authorList>
    </citation>
    <scope>NUCLEOTIDE SEQUENCE [LARGE SCALE GENOMIC DNA]</scope>
    <source>
        <strain evidence="4 5">NSP M-1</strain>
    </source>
</reference>
<keyword evidence="5" id="KW-1185">Reference proteome</keyword>
<dbReference type="Pfam" id="PF09335">
    <property type="entry name" value="VTT_dom"/>
    <property type="match status" value="1"/>
</dbReference>
<evidence type="ECO:0000313" key="4">
    <source>
        <dbReference type="EMBL" id="ALA60632.1"/>
    </source>
</evidence>
<proteinExistence type="predicted"/>
<dbReference type="PATRIC" id="fig|42253.5.peg.4198"/>